<proteinExistence type="predicted"/>
<accession>W4L893</accession>
<keyword evidence="4" id="KW-0503">Monooxygenase</keyword>
<feature type="domain" description="Luciferase-like" evidence="5">
    <location>
        <begin position="14"/>
        <end position="246"/>
    </location>
</feature>
<evidence type="ECO:0000256" key="3">
    <source>
        <dbReference type="ARBA" id="ARBA00023002"/>
    </source>
</evidence>
<dbReference type="SUPFAM" id="SSF51679">
    <property type="entry name" value="Bacterial luciferase-like"/>
    <property type="match status" value="1"/>
</dbReference>
<dbReference type="InterPro" id="IPR011251">
    <property type="entry name" value="Luciferase-like_dom"/>
</dbReference>
<reference evidence="6 7" key="1">
    <citation type="journal article" date="2014" name="Nature">
        <title>An environmental bacterial taxon with a large and distinct metabolic repertoire.</title>
        <authorList>
            <person name="Wilson M.C."/>
            <person name="Mori T."/>
            <person name="Ruckert C."/>
            <person name="Uria A.R."/>
            <person name="Helf M.J."/>
            <person name="Takada K."/>
            <person name="Gernert C."/>
            <person name="Steffens U.A."/>
            <person name="Heycke N."/>
            <person name="Schmitt S."/>
            <person name="Rinke C."/>
            <person name="Helfrich E.J."/>
            <person name="Brachmann A.O."/>
            <person name="Gurgui C."/>
            <person name="Wakimoto T."/>
            <person name="Kracht M."/>
            <person name="Crusemann M."/>
            <person name="Hentschel U."/>
            <person name="Abe I."/>
            <person name="Matsunaga S."/>
            <person name="Kalinowski J."/>
            <person name="Takeyama H."/>
            <person name="Piel J."/>
        </authorList>
    </citation>
    <scope>NUCLEOTIDE SEQUENCE [LARGE SCALE GENOMIC DNA]</scope>
    <source>
        <strain evidence="7">TSY1</strain>
    </source>
</reference>
<dbReference type="GO" id="GO:0008726">
    <property type="term" value="F:alkanesulfonate monooxygenase activity"/>
    <property type="evidence" value="ECO:0007669"/>
    <property type="project" value="TreeGrafter"/>
</dbReference>
<keyword evidence="1" id="KW-0285">Flavoprotein</keyword>
<protein>
    <recommendedName>
        <fullName evidence="5">Luciferase-like domain-containing protein</fullName>
    </recommendedName>
</protein>
<dbReference type="InterPro" id="IPR036661">
    <property type="entry name" value="Luciferase-like_sf"/>
</dbReference>
<dbReference type="InterPro" id="IPR019921">
    <property type="entry name" value="Lucif-like_OxRdtase_Rv2161c"/>
</dbReference>
<dbReference type="PANTHER" id="PTHR42847">
    <property type="entry name" value="ALKANESULFONATE MONOOXYGENASE"/>
    <property type="match status" value="1"/>
</dbReference>
<evidence type="ECO:0000256" key="2">
    <source>
        <dbReference type="ARBA" id="ARBA00022643"/>
    </source>
</evidence>
<dbReference type="NCBIfam" id="TIGR03619">
    <property type="entry name" value="F420_Rv2161c"/>
    <property type="match status" value="1"/>
</dbReference>
<keyword evidence="2" id="KW-0288">FMN</keyword>
<keyword evidence="7" id="KW-1185">Reference proteome</keyword>
<dbReference type="HOGENOM" id="CLU_027853_7_0_7"/>
<gene>
    <name evidence="6" type="ORF">ETSY1_37235</name>
</gene>
<dbReference type="PANTHER" id="PTHR42847:SF8">
    <property type="entry name" value="CONSERVED PROTEIN"/>
    <property type="match status" value="1"/>
</dbReference>
<dbReference type="Proteomes" id="UP000019141">
    <property type="component" value="Unassembled WGS sequence"/>
</dbReference>
<dbReference type="GO" id="GO:0046306">
    <property type="term" value="P:alkanesulfonate catabolic process"/>
    <property type="evidence" value="ECO:0007669"/>
    <property type="project" value="TreeGrafter"/>
</dbReference>
<organism evidence="6 7">
    <name type="scientific">Entotheonella factor</name>
    <dbReference type="NCBI Taxonomy" id="1429438"/>
    <lineage>
        <taxon>Bacteria</taxon>
        <taxon>Pseudomonadati</taxon>
        <taxon>Nitrospinota/Tectimicrobiota group</taxon>
        <taxon>Candidatus Tectimicrobiota</taxon>
        <taxon>Candidatus Entotheonellia</taxon>
        <taxon>Candidatus Entotheonellales</taxon>
        <taxon>Candidatus Entotheonellaceae</taxon>
        <taxon>Candidatus Entotheonella</taxon>
    </lineage>
</organism>
<keyword evidence="3" id="KW-0560">Oxidoreductase</keyword>
<name>W4L893_ENTF1</name>
<dbReference type="EMBL" id="AZHW01001153">
    <property type="protein sequence ID" value="ETW93900.1"/>
    <property type="molecule type" value="Genomic_DNA"/>
</dbReference>
<evidence type="ECO:0000259" key="5">
    <source>
        <dbReference type="Pfam" id="PF00296"/>
    </source>
</evidence>
<comment type="caution">
    <text evidence="6">The sequence shown here is derived from an EMBL/GenBank/DDBJ whole genome shotgun (WGS) entry which is preliminary data.</text>
</comment>
<evidence type="ECO:0000313" key="7">
    <source>
        <dbReference type="Proteomes" id="UP000019141"/>
    </source>
</evidence>
<evidence type="ECO:0000256" key="4">
    <source>
        <dbReference type="ARBA" id="ARBA00023033"/>
    </source>
</evidence>
<dbReference type="InterPro" id="IPR050172">
    <property type="entry name" value="SsuD_RutA_monooxygenase"/>
</dbReference>
<evidence type="ECO:0000313" key="6">
    <source>
        <dbReference type="EMBL" id="ETW93900.1"/>
    </source>
</evidence>
<evidence type="ECO:0000256" key="1">
    <source>
        <dbReference type="ARBA" id="ARBA00022630"/>
    </source>
</evidence>
<dbReference type="Pfam" id="PF00296">
    <property type="entry name" value="Bac_luciferase"/>
    <property type="match status" value="1"/>
</dbReference>
<dbReference type="Gene3D" id="3.20.20.30">
    <property type="entry name" value="Luciferase-like domain"/>
    <property type="match status" value="1"/>
</dbReference>
<sequence>MQFGLGLPSAGEAASGSNMIRFARRADELGFESLWCGDHILLPTAGTNQYPYTEDGSFPRDASVGFLETLTVLSYVASVTQRIRLGSTVIILPYRNPIVQAKMFASLDVLTGGRVICGVGVGWLEKEFDSLGVPYAERGPMSDEFLEIFQALWTQAEPEFHGKYYQFDGMQFYPKPIQNPLPIWVGGHSRRAIRRTIAYGHAWHPTRQTPDFVAHHLPYLRQEAERTGRDPEHITISLKRSLHITDVGASNTVAFRSGNALVGTTQDIIDDAKRCQDIGIHQLTYDFRTDDIDAQIAIMERLVERVIPAINA</sequence>
<dbReference type="AlphaFoldDB" id="W4L893"/>